<dbReference type="InterPro" id="IPR036058">
    <property type="entry name" value="Kazal_dom_sf"/>
</dbReference>
<reference evidence="2 3" key="1">
    <citation type="submission" date="2017-02" db="EMBL/GenBank/DDBJ databases">
        <authorList>
            <person name="Peterson S.W."/>
        </authorList>
    </citation>
    <scope>NUCLEOTIDE SEQUENCE [LARGE SCALE GENOMIC DNA]</scope>
    <source>
        <strain evidence="2 3">DSM 25262</strain>
    </source>
</reference>
<feature type="domain" description="Kazal-like" evidence="1">
    <location>
        <begin position="20"/>
        <end position="73"/>
    </location>
</feature>
<organism evidence="2 3">
    <name type="scientific">Ohtaekwangia koreensis</name>
    <dbReference type="NCBI Taxonomy" id="688867"/>
    <lineage>
        <taxon>Bacteria</taxon>
        <taxon>Pseudomonadati</taxon>
        <taxon>Bacteroidota</taxon>
        <taxon>Cytophagia</taxon>
        <taxon>Cytophagales</taxon>
        <taxon>Fulvivirgaceae</taxon>
        <taxon>Ohtaekwangia</taxon>
    </lineage>
</organism>
<evidence type="ECO:0000313" key="3">
    <source>
        <dbReference type="Proteomes" id="UP000190961"/>
    </source>
</evidence>
<keyword evidence="3" id="KW-1185">Reference proteome</keyword>
<dbReference type="InterPro" id="IPR002350">
    <property type="entry name" value="Kazal_dom"/>
</dbReference>
<proteinExistence type="predicted"/>
<accession>A0A1T5LEQ4</accession>
<gene>
    <name evidence="2" type="ORF">SAMN05660236_3081</name>
</gene>
<dbReference type="EMBL" id="FUZU01000002">
    <property type="protein sequence ID" value="SKC74482.1"/>
    <property type="molecule type" value="Genomic_DNA"/>
</dbReference>
<dbReference type="Proteomes" id="UP000190961">
    <property type="component" value="Unassembled WGS sequence"/>
</dbReference>
<protein>
    <submittedName>
        <fullName evidence="2">Kazal-type serine protease inhibitor domain-containing protein</fullName>
    </submittedName>
</protein>
<dbReference type="PROSITE" id="PS51257">
    <property type="entry name" value="PROKAR_LIPOPROTEIN"/>
    <property type="match status" value="1"/>
</dbReference>
<dbReference type="RefSeq" id="WP_079687636.1">
    <property type="nucleotide sequence ID" value="NZ_FUZU01000002.1"/>
</dbReference>
<name>A0A1T5LEQ4_9BACT</name>
<dbReference type="SUPFAM" id="SSF100895">
    <property type="entry name" value="Kazal-type serine protease inhibitors"/>
    <property type="match status" value="1"/>
</dbReference>
<dbReference type="AlphaFoldDB" id="A0A1T5LEQ4"/>
<sequence length="73" mass="7886">MKRICIFLALAVLLACEDDDDNKQTCIDPSKIEDVLVCPDVVDQVCGCDNKTYENECVAKGSGVTTWTTGACP</sequence>
<dbReference type="PROSITE" id="PS51465">
    <property type="entry name" value="KAZAL_2"/>
    <property type="match status" value="1"/>
</dbReference>
<dbReference type="Pfam" id="PF00050">
    <property type="entry name" value="Kazal_1"/>
    <property type="match status" value="1"/>
</dbReference>
<evidence type="ECO:0000259" key="1">
    <source>
        <dbReference type="PROSITE" id="PS51465"/>
    </source>
</evidence>
<evidence type="ECO:0000313" key="2">
    <source>
        <dbReference type="EMBL" id="SKC74482.1"/>
    </source>
</evidence>
<dbReference type="CDD" id="cd00104">
    <property type="entry name" value="KAZAL_FS"/>
    <property type="match status" value="1"/>
</dbReference>
<dbReference type="Gene3D" id="3.30.60.30">
    <property type="match status" value="1"/>
</dbReference>
<dbReference type="OrthoDB" id="9800302at2"/>